<dbReference type="PANTHER" id="PTHR30003">
    <property type="entry name" value="L-LACTATE PERMEASE"/>
    <property type="match status" value="1"/>
</dbReference>
<dbReference type="EMBL" id="CP015961">
    <property type="protein sequence ID" value="ANI93981.1"/>
    <property type="molecule type" value="Genomic_DNA"/>
</dbReference>
<evidence type="ECO:0000256" key="4">
    <source>
        <dbReference type="ARBA" id="ARBA00022475"/>
    </source>
</evidence>
<evidence type="ECO:0000256" key="1">
    <source>
        <dbReference type="ARBA" id="ARBA00004651"/>
    </source>
</evidence>
<reference evidence="9 10" key="1">
    <citation type="submission" date="2016-06" db="EMBL/GenBank/DDBJ databases">
        <title>Complete genome sequence of a saline-alkali tolerant type strain Dietzia timorensis ID05-A0528T.</title>
        <authorList>
            <person name="Wu X."/>
        </authorList>
    </citation>
    <scope>NUCLEOTIDE SEQUENCE [LARGE SCALE GENOMIC DNA]</scope>
    <source>
        <strain evidence="9 10">ID05-A0528</strain>
    </source>
</reference>
<keyword evidence="3 8" id="KW-0813">Transport</keyword>
<feature type="transmembrane region" description="Helical" evidence="8">
    <location>
        <begin position="290"/>
        <end position="310"/>
    </location>
</feature>
<feature type="transmembrane region" description="Helical" evidence="8">
    <location>
        <begin position="93"/>
        <end position="111"/>
    </location>
</feature>
<evidence type="ECO:0000256" key="3">
    <source>
        <dbReference type="ARBA" id="ARBA00022448"/>
    </source>
</evidence>
<keyword evidence="7 8" id="KW-0472">Membrane</keyword>
<dbReference type="RefSeq" id="WP_067474749.1">
    <property type="nucleotide sequence ID" value="NZ_CP015961.1"/>
</dbReference>
<evidence type="ECO:0000256" key="2">
    <source>
        <dbReference type="ARBA" id="ARBA00010100"/>
    </source>
</evidence>
<accession>A0A173LQS1</accession>
<feature type="transmembrane region" description="Helical" evidence="8">
    <location>
        <begin position="440"/>
        <end position="466"/>
    </location>
</feature>
<feature type="transmembrane region" description="Helical" evidence="8">
    <location>
        <begin position="331"/>
        <end position="352"/>
    </location>
</feature>
<keyword evidence="5 8" id="KW-0812">Transmembrane</keyword>
<dbReference type="Pfam" id="PF02652">
    <property type="entry name" value="Lactate_perm"/>
    <property type="match status" value="2"/>
</dbReference>
<comment type="function">
    <text evidence="8">Uptake of L-lactate across the membrane. Can also transport D-lactate and glycolate.</text>
</comment>
<keyword evidence="10" id="KW-1185">Reference proteome</keyword>
<feature type="transmembrane region" description="Helical" evidence="8">
    <location>
        <begin position="267"/>
        <end position="284"/>
    </location>
</feature>
<evidence type="ECO:0000256" key="6">
    <source>
        <dbReference type="ARBA" id="ARBA00022989"/>
    </source>
</evidence>
<feature type="transmembrane region" description="Helical" evidence="8">
    <location>
        <begin position="117"/>
        <end position="133"/>
    </location>
</feature>
<organism evidence="9 10">
    <name type="scientific">Dietzia timorensis</name>
    <dbReference type="NCBI Taxonomy" id="499555"/>
    <lineage>
        <taxon>Bacteria</taxon>
        <taxon>Bacillati</taxon>
        <taxon>Actinomycetota</taxon>
        <taxon>Actinomycetes</taxon>
        <taxon>Mycobacteriales</taxon>
        <taxon>Dietziaceae</taxon>
        <taxon>Dietzia</taxon>
    </lineage>
</organism>
<dbReference type="STRING" id="499555.BJL86_3222"/>
<dbReference type="GO" id="GO:0015129">
    <property type="term" value="F:lactate transmembrane transporter activity"/>
    <property type="evidence" value="ECO:0007669"/>
    <property type="project" value="UniProtKB-UniRule"/>
</dbReference>
<evidence type="ECO:0000256" key="7">
    <source>
        <dbReference type="ARBA" id="ARBA00023136"/>
    </source>
</evidence>
<keyword evidence="4 8" id="KW-1003">Cell membrane</keyword>
<dbReference type="AlphaFoldDB" id="A0A173LQS1"/>
<comment type="similarity">
    <text evidence="2 8">Belongs to the lactate permease family.</text>
</comment>
<dbReference type="Proteomes" id="UP000186104">
    <property type="component" value="Chromosome"/>
</dbReference>
<evidence type="ECO:0000313" key="9">
    <source>
        <dbReference type="EMBL" id="ANI93981.1"/>
    </source>
</evidence>
<sequence length="467" mass="47224">MAVLAFLPVLVPMVMIALRRPSIHAASVGVACALVVSALWFPVRLGEIPGMALSWAPLLLEVLLIVAGGLLLSEANRITGRQALLSEWLERSVGAGVGAALIVVHGVTPFAESLTGFGIGITVAVPLLVRLGFGSRQAVALGLLGLCAVPWGSMGPGTLIAAELSGIGFRDLGIASALANGPVFLAVGVAAALIASGKHERRGALLSALGSGLVLWLAVTASNFVFGTATAGAIGSLLTVLVHLAFHKWKGQKVSMDSVHCRGLTGYVVLLGGVILASLLLAILGKTDGAARFAASPALWLFVAAGFIVSRRHAREVTVNGLKKWVHVGPVTGLFVVLGVVMAESGMATAIADAVSSIGPAYALALPFVAGAGGYLTGSNSAANAMFAAPHAQIASSLGTSLVPTMAVHNVSSSMFMMASPGKVELAAQLSGQPNEGRRVLAQVGTVVLSTALLLGIGLAAFSVLVS</sequence>
<feature type="transmembrane region" description="Helical" evidence="8">
    <location>
        <begin position="225"/>
        <end position="246"/>
    </location>
</feature>
<feature type="transmembrane region" description="Helical" evidence="8">
    <location>
        <begin position="53"/>
        <end position="72"/>
    </location>
</feature>
<gene>
    <name evidence="9" type="ORF">BJL86_3222</name>
</gene>
<keyword evidence="6 8" id="KW-1133">Transmembrane helix</keyword>
<proteinExistence type="inferred from homology"/>
<protein>
    <recommendedName>
        <fullName evidence="8">L-lactate permease</fullName>
    </recommendedName>
</protein>
<dbReference type="GO" id="GO:0015295">
    <property type="term" value="F:solute:proton symporter activity"/>
    <property type="evidence" value="ECO:0007669"/>
    <property type="project" value="TreeGrafter"/>
</dbReference>
<dbReference type="OrthoDB" id="9761056at2"/>
<dbReference type="InterPro" id="IPR003804">
    <property type="entry name" value="Lactate_perm"/>
</dbReference>
<evidence type="ECO:0000256" key="5">
    <source>
        <dbReference type="ARBA" id="ARBA00022692"/>
    </source>
</evidence>
<dbReference type="PANTHER" id="PTHR30003:SF0">
    <property type="entry name" value="GLYCOLATE PERMEASE GLCA-RELATED"/>
    <property type="match status" value="1"/>
</dbReference>
<dbReference type="KEGG" id="dtm:BJL86_3222"/>
<feature type="transmembrane region" description="Helical" evidence="8">
    <location>
        <begin position="174"/>
        <end position="196"/>
    </location>
</feature>
<feature type="transmembrane region" description="Helical" evidence="8">
    <location>
        <begin position="203"/>
        <end position="219"/>
    </location>
</feature>
<evidence type="ECO:0000313" key="10">
    <source>
        <dbReference type="Proteomes" id="UP000186104"/>
    </source>
</evidence>
<feature type="transmembrane region" description="Helical" evidence="8">
    <location>
        <begin position="358"/>
        <end position="377"/>
    </location>
</feature>
<name>A0A173LQS1_9ACTN</name>
<comment type="subcellular location">
    <subcellularLocation>
        <location evidence="1 8">Cell membrane</location>
        <topology evidence="1 8">Multi-pass membrane protein</topology>
    </subcellularLocation>
</comment>
<evidence type="ECO:0000256" key="8">
    <source>
        <dbReference type="RuleBase" id="RU365092"/>
    </source>
</evidence>
<dbReference type="GO" id="GO:0005886">
    <property type="term" value="C:plasma membrane"/>
    <property type="evidence" value="ECO:0007669"/>
    <property type="project" value="UniProtKB-SubCell"/>
</dbReference>
<feature type="transmembrane region" description="Helical" evidence="8">
    <location>
        <begin position="140"/>
        <end position="162"/>
    </location>
</feature>
<feature type="transmembrane region" description="Helical" evidence="8">
    <location>
        <begin position="23"/>
        <end position="41"/>
    </location>
</feature>